<comment type="cofactor">
    <cofactor evidence="1">
        <name>a divalent metal cation</name>
        <dbReference type="ChEBI" id="CHEBI:60240"/>
    </cofactor>
</comment>
<dbReference type="InterPro" id="IPR029052">
    <property type="entry name" value="Metallo-depent_PP-like"/>
</dbReference>
<evidence type="ECO:0000259" key="2">
    <source>
        <dbReference type="Pfam" id="PF12850"/>
    </source>
</evidence>
<evidence type="ECO:0000313" key="4">
    <source>
        <dbReference type="Proteomes" id="UP000198535"/>
    </source>
</evidence>
<accession>A0A1I4U9Z4</accession>
<dbReference type="Gene3D" id="3.60.21.10">
    <property type="match status" value="1"/>
</dbReference>
<feature type="domain" description="Calcineurin-like phosphoesterase" evidence="2">
    <location>
        <begin position="1"/>
        <end position="141"/>
    </location>
</feature>
<comment type="similarity">
    <text evidence="1">Belongs to the metallophosphoesterase superfamily. YfcE family.</text>
</comment>
<evidence type="ECO:0000256" key="1">
    <source>
        <dbReference type="RuleBase" id="RU362039"/>
    </source>
</evidence>
<dbReference type="RefSeq" id="WP_091937689.1">
    <property type="nucleotide sequence ID" value="NZ_FOUJ01000006.1"/>
</dbReference>
<dbReference type="GO" id="GO:0016787">
    <property type="term" value="F:hydrolase activity"/>
    <property type="evidence" value="ECO:0007669"/>
    <property type="project" value="UniProtKB-UniRule"/>
</dbReference>
<dbReference type="AlphaFoldDB" id="A0A1I4U9Z4"/>
<dbReference type="NCBIfam" id="TIGR00040">
    <property type="entry name" value="yfcE"/>
    <property type="match status" value="1"/>
</dbReference>
<dbReference type="SUPFAM" id="SSF56300">
    <property type="entry name" value="Metallo-dependent phosphatases"/>
    <property type="match status" value="1"/>
</dbReference>
<dbReference type="OrthoDB" id="19174at2157"/>
<keyword evidence="4" id="KW-1185">Reference proteome</keyword>
<sequence>MKLILVSDTHLQTDTVPAFLSDVFDKYDMIVHAGDFDSLAFYKALEATGKLKAVHGNSDEPAVRELLPEKLVFEVEGIKIGVVHEASLSIVDNTATRYMALEMGVDVLVFGHLHRPIIEKSDVLIICPGSPTKARMSDPCAVELVIKDGSVTTNIIPITGQSCGYIDFSRKLSENENNTD</sequence>
<gene>
    <name evidence="3" type="ORF">SAMN04488696_2647</name>
</gene>
<dbReference type="EC" id="3.1.4.-" evidence="1"/>
<dbReference type="GO" id="GO:0046872">
    <property type="term" value="F:metal ion binding"/>
    <property type="evidence" value="ECO:0007669"/>
    <property type="project" value="UniProtKB-KW"/>
</dbReference>
<dbReference type="InterPro" id="IPR024654">
    <property type="entry name" value="Calcineurin-like_PHP_lpxH"/>
</dbReference>
<dbReference type="EMBL" id="FOUJ01000006">
    <property type="protein sequence ID" value="SFM85671.1"/>
    <property type="molecule type" value="Genomic_DNA"/>
</dbReference>
<dbReference type="InterPro" id="IPR000979">
    <property type="entry name" value="Phosphodiesterase_MJ0936/Vps29"/>
</dbReference>
<dbReference type="Pfam" id="PF12850">
    <property type="entry name" value="Metallophos_2"/>
    <property type="match status" value="1"/>
</dbReference>
<reference evidence="4" key="1">
    <citation type="submission" date="2016-10" db="EMBL/GenBank/DDBJ databases">
        <authorList>
            <person name="Varghese N."/>
            <person name="Submissions S."/>
        </authorList>
    </citation>
    <scope>NUCLEOTIDE SEQUENCE [LARGE SCALE GENOMIC DNA]</scope>
    <source>
        <strain evidence="4">Mob M</strain>
    </source>
</reference>
<dbReference type="Proteomes" id="UP000198535">
    <property type="component" value="Unassembled WGS sequence"/>
</dbReference>
<protein>
    <recommendedName>
        <fullName evidence="1">Phosphoesterase</fullName>
        <ecNumber evidence="1">3.1.4.-</ecNumber>
    </recommendedName>
</protein>
<keyword evidence="1" id="KW-0479">Metal-binding</keyword>
<dbReference type="PANTHER" id="PTHR11124">
    <property type="entry name" value="VACUOLAR SORTING PROTEIN VPS29"/>
    <property type="match status" value="1"/>
</dbReference>
<organism evidence="3 4">
    <name type="scientific">Methanolobus profundi</name>
    <dbReference type="NCBI Taxonomy" id="487685"/>
    <lineage>
        <taxon>Archaea</taxon>
        <taxon>Methanobacteriati</taxon>
        <taxon>Methanobacteriota</taxon>
        <taxon>Stenosarchaea group</taxon>
        <taxon>Methanomicrobia</taxon>
        <taxon>Methanosarcinales</taxon>
        <taxon>Methanosarcinaceae</taxon>
        <taxon>Methanolobus</taxon>
    </lineage>
</organism>
<dbReference type="STRING" id="487685.SAMN04488696_2647"/>
<proteinExistence type="inferred from homology"/>
<evidence type="ECO:0000313" key="3">
    <source>
        <dbReference type="EMBL" id="SFM85671.1"/>
    </source>
</evidence>
<name>A0A1I4U9Z4_9EURY</name>